<feature type="compositionally biased region" description="Basic and acidic residues" evidence="1">
    <location>
        <begin position="154"/>
        <end position="164"/>
    </location>
</feature>
<evidence type="ECO:0000256" key="1">
    <source>
        <dbReference type="SAM" id="MobiDB-lite"/>
    </source>
</evidence>
<keyword evidence="3" id="KW-1185">Reference proteome</keyword>
<accession>A0A2Z6P5B8</accession>
<dbReference type="InterPro" id="IPR037231">
    <property type="entry name" value="NAP-like_sf"/>
</dbReference>
<gene>
    <name evidence="2" type="ORF">TSUD_365280</name>
</gene>
<dbReference type="Proteomes" id="UP000242715">
    <property type="component" value="Unassembled WGS sequence"/>
</dbReference>
<evidence type="ECO:0000313" key="2">
    <source>
        <dbReference type="EMBL" id="GAU37607.1"/>
    </source>
</evidence>
<feature type="compositionally biased region" description="Polar residues" evidence="1">
    <location>
        <begin position="140"/>
        <end position="149"/>
    </location>
</feature>
<proteinExistence type="predicted"/>
<organism evidence="2 3">
    <name type="scientific">Trifolium subterraneum</name>
    <name type="common">Subterranean clover</name>
    <dbReference type="NCBI Taxonomy" id="3900"/>
    <lineage>
        <taxon>Eukaryota</taxon>
        <taxon>Viridiplantae</taxon>
        <taxon>Streptophyta</taxon>
        <taxon>Embryophyta</taxon>
        <taxon>Tracheophyta</taxon>
        <taxon>Spermatophyta</taxon>
        <taxon>Magnoliopsida</taxon>
        <taxon>eudicotyledons</taxon>
        <taxon>Gunneridae</taxon>
        <taxon>Pentapetalae</taxon>
        <taxon>rosids</taxon>
        <taxon>fabids</taxon>
        <taxon>Fabales</taxon>
        <taxon>Fabaceae</taxon>
        <taxon>Papilionoideae</taxon>
        <taxon>50 kb inversion clade</taxon>
        <taxon>NPAAA clade</taxon>
        <taxon>Hologalegina</taxon>
        <taxon>IRL clade</taxon>
        <taxon>Trifolieae</taxon>
        <taxon>Trifolium</taxon>
    </lineage>
</organism>
<dbReference type="OrthoDB" id="1748596at2759"/>
<dbReference type="SUPFAM" id="SSF143113">
    <property type="entry name" value="NAP-like"/>
    <property type="match status" value="1"/>
</dbReference>
<reference evidence="3" key="1">
    <citation type="journal article" date="2017" name="Front. Plant Sci.">
        <title>Climate Clever Clovers: New Paradigm to Reduce the Environmental Footprint of Ruminants by Breeding Low Methanogenic Forages Utilizing Haplotype Variation.</title>
        <authorList>
            <person name="Kaur P."/>
            <person name="Appels R."/>
            <person name="Bayer P.E."/>
            <person name="Keeble-Gagnere G."/>
            <person name="Wang J."/>
            <person name="Hirakawa H."/>
            <person name="Shirasawa K."/>
            <person name="Vercoe P."/>
            <person name="Stefanova K."/>
            <person name="Durmic Z."/>
            <person name="Nichols P."/>
            <person name="Revell C."/>
            <person name="Isobe S.N."/>
            <person name="Edwards D."/>
            <person name="Erskine W."/>
        </authorList>
    </citation>
    <scope>NUCLEOTIDE SEQUENCE [LARGE SCALE GENOMIC DNA]</scope>
    <source>
        <strain evidence="3">cv. Daliak</strain>
    </source>
</reference>
<sequence length="164" mass="18468">MTNNKEGFSIAEVSSALNEEDRADVVVNTLKAEHDALVEERAAREAKYQKSIQSLYTKIEQLQYQLEYDYAIGVAIRYKIIPCAVSWFTKEEAAQGKEFGSIMSADLIVPDFTIDHNPTIWDHCVENPFVESGLNQFFDSNEGGNQNSGRARGGRIETERGRND</sequence>
<evidence type="ECO:0000313" key="3">
    <source>
        <dbReference type="Proteomes" id="UP000242715"/>
    </source>
</evidence>
<dbReference type="EMBL" id="DF973681">
    <property type="protein sequence ID" value="GAU37607.1"/>
    <property type="molecule type" value="Genomic_DNA"/>
</dbReference>
<protein>
    <submittedName>
        <fullName evidence="2">Uncharacterized protein</fullName>
    </submittedName>
</protein>
<dbReference type="AlphaFoldDB" id="A0A2Z6P5B8"/>
<name>A0A2Z6P5B8_TRISU</name>
<feature type="region of interest" description="Disordered" evidence="1">
    <location>
        <begin position="140"/>
        <end position="164"/>
    </location>
</feature>